<dbReference type="GO" id="GO:0030313">
    <property type="term" value="C:cell envelope"/>
    <property type="evidence" value="ECO:0007669"/>
    <property type="project" value="UniProtKB-SubCell"/>
</dbReference>
<gene>
    <name evidence="7" type="ORF">EYB31_09520</name>
</gene>
<protein>
    <submittedName>
        <fullName evidence="7">EfeM/EfeO family lipoprotein</fullName>
    </submittedName>
</protein>
<sequence>MSSVIISGSLLLAAGCSSNQNAAAPAKPAAAQDSKPAATQETKPAVQDSKPATQETKPAVQETKPAASANPLKDATENYRKFVIAQTDLFVKATGDFVGAIKAGDLDKSKQLYATTRMFYERIEPIAEALGDLDPNIDGREDDIDEKDWRGFHRLEKTLWQDKTTKDLGSIADQLLSDSKLLRGKVETVEITPEMMVTGAVELLNEVSTSKVTGEEDRYSHTDLYDFAANVEGAQKIYEVLKPELQKKDAALSKKIEDKLSELNKELGQFKKGEGYALYDELSKEQVKKLSQAIDALAEPLSNMGKVLEV</sequence>
<dbReference type="InterPro" id="IPR050894">
    <property type="entry name" value="EfeM/EfeO_iron_uptake"/>
</dbReference>
<evidence type="ECO:0000313" key="8">
    <source>
        <dbReference type="Proteomes" id="UP000293142"/>
    </source>
</evidence>
<keyword evidence="3 5" id="KW-0732">Signal</keyword>
<keyword evidence="7" id="KW-0449">Lipoprotein</keyword>
<dbReference type="EMBL" id="SIRE01000006">
    <property type="protein sequence ID" value="TBL80016.1"/>
    <property type="molecule type" value="Genomic_DNA"/>
</dbReference>
<dbReference type="PANTHER" id="PTHR39192">
    <property type="entry name" value="IRON UPTAKE SYSTEM COMPONENT EFEO"/>
    <property type="match status" value="1"/>
</dbReference>
<feature type="region of interest" description="Disordered" evidence="4">
    <location>
        <begin position="22"/>
        <end position="72"/>
    </location>
</feature>
<feature type="signal peptide" evidence="5">
    <location>
        <begin position="1"/>
        <end position="22"/>
    </location>
</feature>
<dbReference type="InterPro" id="IPR038352">
    <property type="entry name" value="Imelysin_sf"/>
</dbReference>
<evidence type="ECO:0000256" key="5">
    <source>
        <dbReference type="SAM" id="SignalP"/>
    </source>
</evidence>
<comment type="similarity">
    <text evidence="2">Belongs to the EfeM/EfeO family.</text>
</comment>
<organism evidence="7 8">
    <name type="scientific">Paenibacillus thalictri</name>
    <dbReference type="NCBI Taxonomy" id="2527873"/>
    <lineage>
        <taxon>Bacteria</taxon>
        <taxon>Bacillati</taxon>
        <taxon>Bacillota</taxon>
        <taxon>Bacilli</taxon>
        <taxon>Bacillales</taxon>
        <taxon>Paenibacillaceae</taxon>
        <taxon>Paenibacillus</taxon>
    </lineage>
</organism>
<evidence type="ECO:0000256" key="2">
    <source>
        <dbReference type="ARBA" id="ARBA00005989"/>
    </source>
</evidence>
<name>A0A4Q9DUI5_9BACL</name>
<dbReference type="InterPro" id="IPR018976">
    <property type="entry name" value="Imelysin-like"/>
</dbReference>
<evidence type="ECO:0000256" key="3">
    <source>
        <dbReference type="ARBA" id="ARBA00022729"/>
    </source>
</evidence>
<dbReference type="InterPro" id="IPR053377">
    <property type="entry name" value="Iron_uptake_EfeM/EfeO"/>
</dbReference>
<comment type="subcellular location">
    <subcellularLocation>
        <location evidence="1">Cell envelope</location>
    </subcellularLocation>
</comment>
<feature type="compositionally biased region" description="Low complexity" evidence="4">
    <location>
        <begin position="22"/>
        <end position="38"/>
    </location>
</feature>
<dbReference type="Pfam" id="PF09375">
    <property type="entry name" value="Peptidase_M75"/>
    <property type="match status" value="1"/>
</dbReference>
<reference evidence="7 8" key="1">
    <citation type="submission" date="2019-02" db="EMBL/GenBank/DDBJ databases">
        <title>Paenibacillus sp. nov., isolated from surface-sterilized tissue of Thalictrum simplex L.</title>
        <authorList>
            <person name="Tuo L."/>
        </authorList>
    </citation>
    <scope>NUCLEOTIDE SEQUENCE [LARGE SCALE GENOMIC DNA]</scope>
    <source>
        <strain evidence="7 8">N2SHLJ1</strain>
    </source>
</reference>
<dbReference type="CDD" id="cd14656">
    <property type="entry name" value="Imelysin-like_EfeO"/>
    <property type="match status" value="1"/>
</dbReference>
<feature type="chain" id="PRO_5039561073" evidence="5">
    <location>
        <begin position="23"/>
        <end position="310"/>
    </location>
</feature>
<comment type="caution">
    <text evidence="7">The sequence shown here is derived from an EMBL/GenBank/DDBJ whole genome shotgun (WGS) entry which is preliminary data.</text>
</comment>
<dbReference type="OrthoDB" id="7348379at2"/>
<evidence type="ECO:0000256" key="1">
    <source>
        <dbReference type="ARBA" id="ARBA00004196"/>
    </source>
</evidence>
<dbReference type="NCBIfam" id="NF041757">
    <property type="entry name" value="EfeO"/>
    <property type="match status" value="1"/>
</dbReference>
<dbReference type="Gene3D" id="1.20.1420.20">
    <property type="entry name" value="M75 peptidase, HXXE motif"/>
    <property type="match status" value="1"/>
</dbReference>
<dbReference type="Proteomes" id="UP000293142">
    <property type="component" value="Unassembled WGS sequence"/>
</dbReference>
<keyword evidence="8" id="KW-1185">Reference proteome</keyword>
<accession>A0A4Q9DUI5</accession>
<dbReference type="AlphaFoldDB" id="A0A4Q9DUI5"/>
<evidence type="ECO:0000256" key="4">
    <source>
        <dbReference type="SAM" id="MobiDB-lite"/>
    </source>
</evidence>
<proteinExistence type="inferred from homology"/>
<evidence type="ECO:0000313" key="7">
    <source>
        <dbReference type="EMBL" id="TBL80016.1"/>
    </source>
</evidence>
<feature type="domain" description="Imelysin-like" evidence="6">
    <location>
        <begin position="75"/>
        <end position="303"/>
    </location>
</feature>
<dbReference type="InterPro" id="IPR034981">
    <property type="entry name" value="Imelysin-like_EfeO/Algp7"/>
</dbReference>
<evidence type="ECO:0000259" key="6">
    <source>
        <dbReference type="Pfam" id="PF09375"/>
    </source>
</evidence>
<dbReference type="PANTHER" id="PTHR39192:SF1">
    <property type="entry name" value="IRON UPTAKE SYSTEM COMPONENT EFEO"/>
    <property type="match status" value="1"/>
</dbReference>